<proteinExistence type="inferred from homology"/>
<comment type="pathway">
    <text evidence="1 14">Cofactor biosynthesis; FAD biosynthesis; FAD from FMN: step 1/1.</text>
</comment>
<dbReference type="EC" id="2.7.7.2" evidence="14"/>
<evidence type="ECO:0000256" key="12">
    <source>
        <dbReference type="ARBA" id="ARBA00047880"/>
    </source>
</evidence>
<evidence type="ECO:0000313" key="17">
    <source>
        <dbReference type="Proteomes" id="UP000294902"/>
    </source>
</evidence>
<keyword evidence="7 14" id="KW-0547">Nucleotide-binding</keyword>
<keyword evidence="10 14" id="KW-0067">ATP-binding</keyword>
<dbReference type="InterPro" id="IPR023468">
    <property type="entry name" value="Riboflavin_kinase"/>
</dbReference>
<keyword evidence="4 14" id="KW-0288">FMN</keyword>
<dbReference type="UniPathway" id="UPA00277">
    <property type="reaction ID" value="UER00407"/>
</dbReference>
<evidence type="ECO:0000256" key="1">
    <source>
        <dbReference type="ARBA" id="ARBA00004726"/>
    </source>
</evidence>
<dbReference type="UniPathway" id="UPA00276">
    <property type="reaction ID" value="UER00406"/>
</dbReference>
<keyword evidence="11" id="KW-0511">Multifunctional enzyme</keyword>
<accession>A0A4R3MKF9</accession>
<evidence type="ECO:0000256" key="14">
    <source>
        <dbReference type="PIRNR" id="PIRNR004491"/>
    </source>
</evidence>
<evidence type="ECO:0000256" key="6">
    <source>
        <dbReference type="ARBA" id="ARBA00022695"/>
    </source>
</evidence>
<keyword evidence="9 14" id="KW-0274">FAD</keyword>
<dbReference type="PIRSF" id="PIRSF004491">
    <property type="entry name" value="FAD_Synth"/>
    <property type="match status" value="1"/>
</dbReference>
<dbReference type="Proteomes" id="UP000294902">
    <property type="component" value="Unassembled WGS sequence"/>
</dbReference>
<dbReference type="GO" id="GO:0008531">
    <property type="term" value="F:riboflavin kinase activity"/>
    <property type="evidence" value="ECO:0007669"/>
    <property type="project" value="UniProtKB-UniRule"/>
</dbReference>
<dbReference type="SUPFAM" id="SSF82114">
    <property type="entry name" value="Riboflavin kinase-like"/>
    <property type="match status" value="1"/>
</dbReference>
<evidence type="ECO:0000256" key="8">
    <source>
        <dbReference type="ARBA" id="ARBA00022777"/>
    </source>
</evidence>
<dbReference type="Pfam" id="PF01687">
    <property type="entry name" value="Flavokinase"/>
    <property type="match status" value="1"/>
</dbReference>
<evidence type="ECO:0000256" key="7">
    <source>
        <dbReference type="ARBA" id="ARBA00022741"/>
    </source>
</evidence>
<dbReference type="Gene3D" id="3.40.50.620">
    <property type="entry name" value="HUPs"/>
    <property type="match status" value="1"/>
</dbReference>
<dbReference type="GO" id="GO:0003919">
    <property type="term" value="F:FMN adenylyltransferase activity"/>
    <property type="evidence" value="ECO:0007669"/>
    <property type="project" value="UniProtKB-UniRule"/>
</dbReference>
<evidence type="ECO:0000256" key="11">
    <source>
        <dbReference type="ARBA" id="ARBA00023268"/>
    </source>
</evidence>
<dbReference type="PANTHER" id="PTHR22749">
    <property type="entry name" value="RIBOFLAVIN KINASE/FMN ADENYLYLTRANSFERASE"/>
    <property type="match status" value="1"/>
</dbReference>
<comment type="catalytic activity">
    <reaction evidence="13 14">
        <text>FMN + ATP + H(+) = FAD + diphosphate</text>
        <dbReference type="Rhea" id="RHEA:17237"/>
        <dbReference type="ChEBI" id="CHEBI:15378"/>
        <dbReference type="ChEBI" id="CHEBI:30616"/>
        <dbReference type="ChEBI" id="CHEBI:33019"/>
        <dbReference type="ChEBI" id="CHEBI:57692"/>
        <dbReference type="ChEBI" id="CHEBI:58210"/>
        <dbReference type="EC" id="2.7.7.2"/>
    </reaction>
</comment>
<evidence type="ECO:0000256" key="3">
    <source>
        <dbReference type="ARBA" id="ARBA00022630"/>
    </source>
</evidence>
<keyword evidence="17" id="KW-1185">Reference proteome</keyword>
<evidence type="ECO:0000256" key="5">
    <source>
        <dbReference type="ARBA" id="ARBA00022679"/>
    </source>
</evidence>
<dbReference type="InterPro" id="IPR015865">
    <property type="entry name" value="Riboflavin_kinase_bac/euk"/>
</dbReference>
<dbReference type="GO" id="GO:0006747">
    <property type="term" value="P:FAD biosynthetic process"/>
    <property type="evidence" value="ECO:0007669"/>
    <property type="project" value="UniProtKB-UniRule"/>
</dbReference>
<protein>
    <recommendedName>
        <fullName evidence="14">Riboflavin biosynthesis protein</fullName>
    </recommendedName>
    <domain>
        <recommendedName>
            <fullName evidence="14">Riboflavin kinase</fullName>
            <ecNumber evidence="14">2.7.1.26</ecNumber>
        </recommendedName>
        <alternativeName>
            <fullName evidence="14">Flavokinase</fullName>
        </alternativeName>
    </domain>
    <domain>
        <recommendedName>
            <fullName evidence="14">FMN adenylyltransferase</fullName>
            <ecNumber evidence="14">2.7.7.2</ecNumber>
        </recommendedName>
        <alternativeName>
            <fullName evidence="14">FAD pyrophosphorylase</fullName>
        </alternativeName>
        <alternativeName>
            <fullName evidence="14">FAD synthase</fullName>
        </alternativeName>
    </domain>
</protein>
<organism evidence="16 17">
    <name type="scientific">Natranaerovirga pectinivora</name>
    <dbReference type="NCBI Taxonomy" id="682400"/>
    <lineage>
        <taxon>Bacteria</taxon>
        <taxon>Bacillati</taxon>
        <taxon>Bacillota</taxon>
        <taxon>Clostridia</taxon>
        <taxon>Lachnospirales</taxon>
        <taxon>Natranaerovirgaceae</taxon>
        <taxon>Natranaerovirga</taxon>
    </lineage>
</organism>
<dbReference type="InterPro" id="IPR014729">
    <property type="entry name" value="Rossmann-like_a/b/a_fold"/>
</dbReference>
<dbReference type="PANTHER" id="PTHR22749:SF6">
    <property type="entry name" value="RIBOFLAVIN KINASE"/>
    <property type="match status" value="1"/>
</dbReference>
<dbReference type="OrthoDB" id="9803667at2"/>
<evidence type="ECO:0000256" key="2">
    <source>
        <dbReference type="ARBA" id="ARBA00005201"/>
    </source>
</evidence>
<dbReference type="SUPFAM" id="SSF52374">
    <property type="entry name" value="Nucleotidylyl transferase"/>
    <property type="match status" value="1"/>
</dbReference>
<keyword evidence="8 14" id="KW-0418">Kinase</keyword>
<dbReference type="GO" id="GO:0009231">
    <property type="term" value="P:riboflavin biosynthetic process"/>
    <property type="evidence" value="ECO:0007669"/>
    <property type="project" value="InterPro"/>
</dbReference>
<dbReference type="InterPro" id="IPR002606">
    <property type="entry name" value="Riboflavin_kinase_bac"/>
</dbReference>
<evidence type="ECO:0000313" key="16">
    <source>
        <dbReference type="EMBL" id="TCT15047.1"/>
    </source>
</evidence>
<comment type="pathway">
    <text evidence="2 14">Cofactor biosynthesis; FMN biosynthesis; FMN from riboflavin (ATP route): step 1/1.</text>
</comment>
<gene>
    <name evidence="16" type="ORF">EDC18_104197</name>
</gene>
<comment type="similarity">
    <text evidence="14">Belongs to the ribF family.</text>
</comment>
<dbReference type="GO" id="GO:0009398">
    <property type="term" value="P:FMN biosynthetic process"/>
    <property type="evidence" value="ECO:0007669"/>
    <property type="project" value="UniProtKB-UniRule"/>
</dbReference>
<dbReference type="RefSeq" id="WP_132251977.1">
    <property type="nucleotide sequence ID" value="NZ_SMAL01000004.1"/>
</dbReference>
<name>A0A4R3MKF9_9FIRM</name>
<keyword evidence="6 14" id="KW-0548">Nucleotidyltransferase</keyword>
<evidence type="ECO:0000256" key="4">
    <source>
        <dbReference type="ARBA" id="ARBA00022643"/>
    </source>
</evidence>
<dbReference type="AlphaFoldDB" id="A0A4R3MKF9"/>
<dbReference type="EC" id="2.7.1.26" evidence="14"/>
<evidence type="ECO:0000256" key="10">
    <source>
        <dbReference type="ARBA" id="ARBA00022840"/>
    </source>
</evidence>
<dbReference type="FunFam" id="3.40.50.620:FF:000021">
    <property type="entry name" value="Riboflavin biosynthesis protein"/>
    <property type="match status" value="1"/>
</dbReference>
<dbReference type="GO" id="GO:0005524">
    <property type="term" value="F:ATP binding"/>
    <property type="evidence" value="ECO:0007669"/>
    <property type="project" value="UniProtKB-UniRule"/>
</dbReference>
<dbReference type="InterPro" id="IPR015864">
    <property type="entry name" value="FAD_synthase"/>
</dbReference>
<dbReference type="NCBIfam" id="NF004162">
    <property type="entry name" value="PRK05627.1-5"/>
    <property type="match status" value="1"/>
</dbReference>
<evidence type="ECO:0000259" key="15">
    <source>
        <dbReference type="SMART" id="SM00904"/>
    </source>
</evidence>
<dbReference type="Gene3D" id="2.40.30.30">
    <property type="entry name" value="Riboflavin kinase-like"/>
    <property type="match status" value="1"/>
</dbReference>
<dbReference type="NCBIfam" id="NF004160">
    <property type="entry name" value="PRK05627.1-3"/>
    <property type="match status" value="1"/>
</dbReference>
<keyword evidence="3 14" id="KW-0285">Flavoprotein</keyword>
<evidence type="ECO:0000256" key="9">
    <source>
        <dbReference type="ARBA" id="ARBA00022827"/>
    </source>
</evidence>
<dbReference type="CDD" id="cd02064">
    <property type="entry name" value="FAD_synthetase_N"/>
    <property type="match status" value="1"/>
</dbReference>
<keyword evidence="5 14" id="KW-0808">Transferase</keyword>
<evidence type="ECO:0000256" key="13">
    <source>
        <dbReference type="ARBA" id="ARBA00049494"/>
    </source>
</evidence>
<sequence>MNYIVKEKKFNFKDTAVALGNFDGIHKGHQLLLKEVLEGKKEGLTSVAFTFNPHPSYIIASKKPVELILVGEERANKFDRLGIDVLIEYPFNEETLHMSPLNFIEEILIKQLDAKLIVVGNDYRFGHKRQGDINFLKNYASTYGYEIKIIEKKKINGIAISSSLIRETIKEGDMEKAKELLGESFRIIGKVDHGKKIGRKLGFPTANLVTKKDKLLPPNGVYATRTRIDNTWYNSITNIGVNPTVDSEGKNRTVETYIYDISLELYGHTIEVELLKYLREEQKFDSFETLQNQIVKDILEAKNYLKSTV</sequence>
<comment type="caution">
    <text evidence="16">The sequence shown here is derived from an EMBL/GenBank/DDBJ whole genome shotgun (WGS) entry which is preliminary data.</text>
</comment>
<comment type="catalytic activity">
    <reaction evidence="12 14">
        <text>riboflavin + ATP = FMN + ADP + H(+)</text>
        <dbReference type="Rhea" id="RHEA:14357"/>
        <dbReference type="ChEBI" id="CHEBI:15378"/>
        <dbReference type="ChEBI" id="CHEBI:30616"/>
        <dbReference type="ChEBI" id="CHEBI:57986"/>
        <dbReference type="ChEBI" id="CHEBI:58210"/>
        <dbReference type="ChEBI" id="CHEBI:456216"/>
        <dbReference type="EC" id="2.7.1.26"/>
    </reaction>
</comment>
<feature type="domain" description="Riboflavin kinase" evidence="15">
    <location>
        <begin position="180"/>
        <end position="306"/>
    </location>
</feature>
<dbReference type="InterPro" id="IPR023465">
    <property type="entry name" value="Riboflavin_kinase_dom_sf"/>
</dbReference>
<dbReference type="Pfam" id="PF06574">
    <property type="entry name" value="FAD_syn"/>
    <property type="match status" value="1"/>
</dbReference>
<dbReference type="NCBIfam" id="TIGR00083">
    <property type="entry name" value="ribF"/>
    <property type="match status" value="1"/>
</dbReference>
<reference evidence="16 17" key="1">
    <citation type="submission" date="2019-03" db="EMBL/GenBank/DDBJ databases">
        <title>Genomic Encyclopedia of Type Strains, Phase IV (KMG-IV): sequencing the most valuable type-strain genomes for metagenomic binning, comparative biology and taxonomic classification.</title>
        <authorList>
            <person name="Goeker M."/>
        </authorList>
    </citation>
    <scope>NUCLEOTIDE SEQUENCE [LARGE SCALE GENOMIC DNA]</scope>
    <source>
        <strain evidence="16 17">DSM 24629</strain>
    </source>
</reference>
<dbReference type="EMBL" id="SMAL01000004">
    <property type="protein sequence ID" value="TCT15047.1"/>
    <property type="molecule type" value="Genomic_DNA"/>
</dbReference>
<dbReference type="SMART" id="SM00904">
    <property type="entry name" value="Flavokinase"/>
    <property type="match status" value="1"/>
</dbReference>